<evidence type="ECO:0000313" key="2">
    <source>
        <dbReference type="EMBL" id="ORE03783.1"/>
    </source>
</evidence>
<gene>
    <name evidence="2" type="ORF">BCV72DRAFT_264353</name>
</gene>
<keyword evidence="2" id="KW-0808">Transferase</keyword>
<dbReference type="Pfam" id="PF13649">
    <property type="entry name" value="Methyltransf_25"/>
    <property type="match status" value="1"/>
</dbReference>
<dbReference type="PANTHER" id="PTHR43591">
    <property type="entry name" value="METHYLTRANSFERASE"/>
    <property type="match status" value="1"/>
</dbReference>
<dbReference type="GO" id="GO:0008168">
    <property type="term" value="F:methyltransferase activity"/>
    <property type="evidence" value="ECO:0007669"/>
    <property type="project" value="UniProtKB-KW"/>
</dbReference>
<dbReference type="CDD" id="cd02440">
    <property type="entry name" value="AdoMet_MTases"/>
    <property type="match status" value="1"/>
</dbReference>
<dbReference type="InterPro" id="IPR041698">
    <property type="entry name" value="Methyltransf_25"/>
</dbReference>
<evidence type="ECO:0000259" key="1">
    <source>
        <dbReference type="Pfam" id="PF13649"/>
    </source>
</evidence>
<dbReference type="VEuPathDB" id="FungiDB:BCV72DRAFT_264353"/>
<dbReference type="GO" id="GO:0032259">
    <property type="term" value="P:methylation"/>
    <property type="evidence" value="ECO:0007669"/>
    <property type="project" value="UniProtKB-KW"/>
</dbReference>
<dbReference type="SUPFAM" id="SSF53335">
    <property type="entry name" value="S-adenosyl-L-methionine-dependent methyltransferases"/>
    <property type="match status" value="1"/>
</dbReference>
<feature type="domain" description="Methyltransferase" evidence="1">
    <location>
        <begin position="74"/>
        <end position="165"/>
    </location>
</feature>
<reference evidence="2" key="1">
    <citation type="journal article" date="2016" name="Proc. Natl. Acad. Sci. U.S.A.">
        <title>Lipid metabolic changes in an early divergent fungus govern the establishment of a mutualistic symbiosis with endobacteria.</title>
        <authorList>
            <person name="Lastovetsky O.A."/>
            <person name="Gaspar M.L."/>
            <person name="Mondo S.J."/>
            <person name="LaButti K.M."/>
            <person name="Sandor L."/>
            <person name="Grigoriev I.V."/>
            <person name="Henry S.A."/>
            <person name="Pawlowska T.E."/>
        </authorList>
    </citation>
    <scope>NUCLEOTIDE SEQUENCE [LARGE SCALE GENOMIC DNA]</scope>
    <source>
        <strain evidence="2">ATCC 52814</strain>
    </source>
</reference>
<dbReference type="Gene3D" id="3.40.50.150">
    <property type="entry name" value="Vaccinia Virus protein VP39"/>
    <property type="match status" value="1"/>
</dbReference>
<dbReference type="EMBL" id="KV921991">
    <property type="protein sequence ID" value="ORE03783.1"/>
    <property type="molecule type" value="Genomic_DNA"/>
</dbReference>
<dbReference type="InterPro" id="IPR029063">
    <property type="entry name" value="SAM-dependent_MTases_sf"/>
</dbReference>
<dbReference type="AlphaFoldDB" id="A0A1X0QVI5"/>
<name>A0A1X0QVI5_RHIZD</name>
<organism evidence="2">
    <name type="scientific">Rhizopus microsporus var. microsporus</name>
    <dbReference type="NCBI Taxonomy" id="86635"/>
    <lineage>
        <taxon>Eukaryota</taxon>
        <taxon>Fungi</taxon>
        <taxon>Fungi incertae sedis</taxon>
        <taxon>Mucoromycota</taxon>
        <taxon>Mucoromycotina</taxon>
        <taxon>Mucoromycetes</taxon>
        <taxon>Mucorales</taxon>
        <taxon>Mucorineae</taxon>
        <taxon>Rhizopodaceae</taxon>
        <taxon>Rhizopus</taxon>
    </lineage>
</organism>
<dbReference type="PANTHER" id="PTHR43591:SF24">
    <property type="entry name" value="2-METHOXY-6-POLYPRENYL-1,4-BENZOQUINOL METHYLASE, MITOCHONDRIAL"/>
    <property type="match status" value="1"/>
</dbReference>
<dbReference type="Proteomes" id="UP000242414">
    <property type="component" value="Unassembled WGS sequence"/>
</dbReference>
<keyword evidence="2" id="KW-0489">Methyltransferase</keyword>
<proteinExistence type="predicted"/>
<sequence>MVEYQDSTAVVETTAADNTTAFNTKREFHNDETSTYWLPKDDEEQMRLTGQHFIFKELFEGVSEALDFEKGITILDVGCGSGVWVMDMIHDYPNCTYYGCDIAETVNKKTDYKQFTFIRANVTKRLPYEDNTFDFVHMRLFIAALREDEWPAAISEVLRVTKPGGMIQLMEYDPKLPKDPSSIYYKTVTAFRSICESRGQNPNIGGELVPLLSTYECLKIVQSEYRAIDMSSGTPMAKRLIWDVIEAFKSMQHVMGPIVGVKAKEIEQFLIDYEHTLQTKESFICFSCVAVQKLQ</sequence>
<protein>
    <submittedName>
        <fullName evidence="2">S-adenosyl-L-methionine-dependent methyltransferase</fullName>
    </submittedName>
</protein>
<accession>A0A1X0QVI5</accession>